<name>A0ABS0DRC2_9GAMM</name>
<dbReference type="GO" id="GO:0005524">
    <property type="term" value="F:ATP binding"/>
    <property type="evidence" value="ECO:0007669"/>
    <property type="project" value="UniProtKB-KW"/>
</dbReference>
<dbReference type="Pfam" id="PF00005">
    <property type="entry name" value="ABC_tran"/>
    <property type="match status" value="1"/>
</dbReference>
<keyword evidence="3" id="KW-0547">Nucleotide-binding</keyword>
<dbReference type="Proteomes" id="UP000600307">
    <property type="component" value="Unassembled WGS sequence"/>
</dbReference>
<keyword evidence="2" id="KW-0813">Transport</keyword>
<evidence type="ECO:0000256" key="1">
    <source>
        <dbReference type="ARBA" id="ARBA00005417"/>
    </source>
</evidence>
<evidence type="ECO:0000256" key="2">
    <source>
        <dbReference type="ARBA" id="ARBA00022448"/>
    </source>
</evidence>
<dbReference type="SMART" id="SM00382">
    <property type="entry name" value="AAA"/>
    <property type="match status" value="1"/>
</dbReference>
<dbReference type="InterPro" id="IPR000644">
    <property type="entry name" value="CBS_dom"/>
</dbReference>
<evidence type="ECO:0000256" key="3">
    <source>
        <dbReference type="ARBA" id="ARBA00022741"/>
    </source>
</evidence>
<dbReference type="RefSeq" id="WP_095922737.1">
    <property type="nucleotide sequence ID" value="NZ_CBCSED010000015.1"/>
</dbReference>
<dbReference type="SUPFAM" id="SSF54631">
    <property type="entry name" value="CBS-domain pair"/>
    <property type="match status" value="1"/>
</dbReference>
<evidence type="ECO:0000256" key="4">
    <source>
        <dbReference type="ARBA" id="ARBA00022840"/>
    </source>
</evidence>
<proteinExistence type="inferred from homology"/>
<feature type="domain" description="CBS" evidence="7">
    <location>
        <begin position="261"/>
        <end position="314"/>
    </location>
</feature>
<dbReference type="InterPro" id="IPR003593">
    <property type="entry name" value="AAA+_ATPase"/>
</dbReference>
<dbReference type="InterPro" id="IPR027417">
    <property type="entry name" value="P-loop_NTPase"/>
</dbReference>
<keyword evidence="5" id="KW-0129">CBS domain</keyword>
<evidence type="ECO:0000256" key="5">
    <source>
        <dbReference type="PROSITE-ProRule" id="PRU00703"/>
    </source>
</evidence>
<comment type="caution">
    <text evidence="8">The sequence shown here is derived from an EMBL/GenBank/DDBJ whole genome shotgun (WGS) entry which is preliminary data.</text>
</comment>
<dbReference type="PANTHER" id="PTHR43117">
    <property type="entry name" value="OSMOPROTECTANT IMPORT ATP-BINDING PROTEIN OSMV"/>
    <property type="match status" value="1"/>
</dbReference>
<dbReference type="EMBL" id="JADOBH010000002">
    <property type="protein sequence ID" value="MBF7956437.1"/>
    <property type="molecule type" value="Genomic_DNA"/>
</dbReference>
<sequence>MIHFKQVSKHFAGKAVVRDLTLEMAKGEFTVLIGTSGSGKSTTLKMINRLVEHDRGEILFAGEPIEKFRAQDLRRRMGYAIQSIGLFPHWTVEENIATVPQLLKWPKAKIRDRVTELMNLLNLDPKQFRQRYPHQLSGGQQQRVGVARALASDPEVLLMDEPFGALDPVTRATLQEEVARIHKITHRTIVLVTHDIDEALALADRIVLLNDGQVVQQGTPLELLTQPATPFVRDFFGGSDMGIRLLSLREVGSLTRRGELYTGSGKPLTDSMSLSQALSAFVAQQVQHLPVVDEQGQPLGVLHFADLTAQRSIA</sequence>
<dbReference type="PROSITE" id="PS50893">
    <property type="entry name" value="ABC_TRANSPORTER_2"/>
    <property type="match status" value="1"/>
</dbReference>
<dbReference type="InterPro" id="IPR017871">
    <property type="entry name" value="ABC_transporter-like_CS"/>
</dbReference>
<evidence type="ECO:0000313" key="8">
    <source>
        <dbReference type="EMBL" id="MBF7956437.1"/>
    </source>
</evidence>
<dbReference type="PROSITE" id="PS51371">
    <property type="entry name" value="CBS"/>
    <property type="match status" value="1"/>
</dbReference>
<dbReference type="SUPFAM" id="SSF52540">
    <property type="entry name" value="P-loop containing nucleoside triphosphate hydrolases"/>
    <property type="match status" value="1"/>
</dbReference>
<organism evidence="8 9">
    <name type="scientific">Rahnella victoriana</name>
    <dbReference type="NCBI Taxonomy" id="1510570"/>
    <lineage>
        <taxon>Bacteria</taxon>
        <taxon>Pseudomonadati</taxon>
        <taxon>Pseudomonadota</taxon>
        <taxon>Gammaproteobacteria</taxon>
        <taxon>Enterobacterales</taxon>
        <taxon>Yersiniaceae</taxon>
        <taxon>Rahnella</taxon>
    </lineage>
</organism>
<evidence type="ECO:0000313" key="9">
    <source>
        <dbReference type="Proteomes" id="UP000600307"/>
    </source>
</evidence>
<dbReference type="InterPro" id="IPR003439">
    <property type="entry name" value="ABC_transporter-like_ATP-bd"/>
</dbReference>
<keyword evidence="4 8" id="KW-0067">ATP-binding</keyword>
<dbReference type="Gene3D" id="3.10.580.10">
    <property type="entry name" value="CBS-domain"/>
    <property type="match status" value="1"/>
</dbReference>
<feature type="domain" description="ABC transporter" evidence="6">
    <location>
        <begin position="2"/>
        <end position="236"/>
    </location>
</feature>
<protein>
    <submittedName>
        <fullName evidence="8">ABC transporter ATP-binding protein</fullName>
    </submittedName>
</protein>
<accession>A0ABS0DRC2</accession>
<reference evidence="8 9" key="1">
    <citation type="submission" date="2020-11" db="EMBL/GenBank/DDBJ databases">
        <title>Taxonomic investigation of Rahnella spp.</title>
        <authorList>
            <person name="Lee S.D."/>
        </authorList>
    </citation>
    <scope>NUCLEOTIDE SEQUENCE [LARGE SCALE GENOMIC DNA]</scope>
    <source>
        <strain evidence="8 9">SAP-10</strain>
    </source>
</reference>
<dbReference type="PANTHER" id="PTHR43117:SF5">
    <property type="entry name" value="GLYCINE BETAINE UPTAKE SYSTEM ATP-BINDING PROTEIN YEHX"/>
    <property type="match status" value="1"/>
</dbReference>
<dbReference type="Gene3D" id="3.40.50.300">
    <property type="entry name" value="P-loop containing nucleotide triphosphate hydrolases"/>
    <property type="match status" value="1"/>
</dbReference>
<dbReference type="PROSITE" id="PS00211">
    <property type="entry name" value="ABC_TRANSPORTER_1"/>
    <property type="match status" value="1"/>
</dbReference>
<comment type="similarity">
    <text evidence="1">Belongs to the ABC transporter superfamily.</text>
</comment>
<dbReference type="Pfam" id="PF00571">
    <property type="entry name" value="CBS"/>
    <property type="match status" value="1"/>
</dbReference>
<evidence type="ECO:0000259" key="7">
    <source>
        <dbReference type="PROSITE" id="PS51371"/>
    </source>
</evidence>
<gene>
    <name evidence="8" type="ORF">IV431_12810</name>
</gene>
<evidence type="ECO:0000259" key="6">
    <source>
        <dbReference type="PROSITE" id="PS50893"/>
    </source>
</evidence>
<dbReference type="InterPro" id="IPR046342">
    <property type="entry name" value="CBS_dom_sf"/>
</dbReference>
<keyword evidence="9" id="KW-1185">Reference proteome</keyword>